<dbReference type="PROSITE" id="PS51462">
    <property type="entry name" value="NUDIX"/>
    <property type="match status" value="1"/>
</dbReference>
<dbReference type="Proteomes" id="UP000093796">
    <property type="component" value="Unassembled WGS sequence"/>
</dbReference>
<dbReference type="InterPro" id="IPR020084">
    <property type="entry name" value="NUDIX_hydrolase_CS"/>
</dbReference>
<dbReference type="EC" id="3.6.1.58" evidence="5"/>
<evidence type="ECO:0000256" key="2">
    <source>
        <dbReference type="ARBA" id="ARBA00022801"/>
    </source>
</evidence>
<dbReference type="Gene3D" id="3.90.79.10">
    <property type="entry name" value="Nucleoside Triphosphate Pyrophosphohydrolase"/>
    <property type="match status" value="1"/>
</dbReference>
<evidence type="ECO:0000313" key="6">
    <source>
        <dbReference type="Proteomes" id="UP000093796"/>
    </source>
</evidence>
<comment type="similarity">
    <text evidence="3">Belongs to the Nudix hydrolase family.</text>
</comment>
<dbReference type="CDD" id="cd04679">
    <property type="entry name" value="NUDIX_MutT_Nudt1"/>
    <property type="match status" value="1"/>
</dbReference>
<evidence type="ECO:0000313" key="5">
    <source>
        <dbReference type="EMBL" id="OAZ72327.1"/>
    </source>
</evidence>
<dbReference type="RefSeq" id="WP_174714281.1">
    <property type="nucleotide sequence ID" value="NZ_LYUD01000101.1"/>
</dbReference>
<evidence type="ECO:0000256" key="1">
    <source>
        <dbReference type="ARBA" id="ARBA00001946"/>
    </source>
</evidence>
<proteinExistence type="inferred from homology"/>
<protein>
    <submittedName>
        <fullName evidence="5">8-oxo-dGDP phosphatase</fullName>
        <ecNumber evidence="5">3.6.1.58</ecNumber>
    </submittedName>
</protein>
<evidence type="ECO:0000256" key="3">
    <source>
        <dbReference type="RuleBase" id="RU003476"/>
    </source>
</evidence>
<sequence length="140" mass="14766">MVSAQPTLPAVGCGAAILNNAGQILLIRRLKQPEAGCWGLPGGKVDPFETVPAAVIREVQEETGLAVQLGTLLCVVDQIDPAAGAHWVAPVYTVQQYTGQPHICEPHKHDGLEWFALDALPQSLTIATQQAVAALKDQAA</sequence>
<feature type="domain" description="Nudix hydrolase" evidence="4">
    <location>
        <begin position="8"/>
        <end position="138"/>
    </location>
</feature>
<dbReference type="eggNOG" id="COG1051">
    <property type="taxonomic scope" value="Bacteria"/>
</dbReference>
<keyword evidence="2 3" id="KW-0378">Hydrolase</keyword>
<dbReference type="InterPro" id="IPR020476">
    <property type="entry name" value="Nudix_hydrolase"/>
</dbReference>
<dbReference type="PANTHER" id="PTHR43046">
    <property type="entry name" value="GDP-MANNOSE MANNOSYL HYDROLASE"/>
    <property type="match status" value="1"/>
</dbReference>
<dbReference type="Pfam" id="PF00293">
    <property type="entry name" value="NUDIX"/>
    <property type="match status" value="1"/>
</dbReference>
<dbReference type="EMBL" id="LYUD01000101">
    <property type="protein sequence ID" value="OAZ72327.1"/>
    <property type="molecule type" value="Genomic_DNA"/>
</dbReference>
<dbReference type="PANTHER" id="PTHR43046:SF14">
    <property type="entry name" value="MUTT_NUDIX FAMILY PROTEIN"/>
    <property type="match status" value="1"/>
</dbReference>
<evidence type="ECO:0000259" key="4">
    <source>
        <dbReference type="PROSITE" id="PS51462"/>
    </source>
</evidence>
<comment type="cofactor">
    <cofactor evidence="1">
        <name>Mg(2+)</name>
        <dbReference type="ChEBI" id="CHEBI:18420"/>
    </cofactor>
</comment>
<dbReference type="InterPro" id="IPR015797">
    <property type="entry name" value="NUDIX_hydrolase-like_dom_sf"/>
</dbReference>
<dbReference type="InterPro" id="IPR000086">
    <property type="entry name" value="NUDIX_hydrolase_dom"/>
</dbReference>
<dbReference type="SUPFAM" id="SSF55811">
    <property type="entry name" value="Nudix"/>
    <property type="match status" value="1"/>
</dbReference>
<dbReference type="PROSITE" id="PS00893">
    <property type="entry name" value="NUDIX_BOX"/>
    <property type="match status" value="1"/>
</dbReference>
<dbReference type="GO" id="GO:0016787">
    <property type="term" value="F:hydrolase activity"/>
    <property type="evidence" value="ECO:0007669"/>
    <property type="project" value="UniProtKB-KW"/>
</dbReference>
<organism evidence="5 6">
    <name type="scientific">Acetobacter pasteurianus</name>
    <name type="common">Acetobacter turbidans</name>
    <dbReference type="NCBI Taxonomy" id="438"/>
    <lineage>
        <taxon>Bacteria</taxon>
        <taxon>Pseudomonadati</taxon>
        <taxon>Pseudomonadota</taxon>
        <taxon>Alphaproteobacteria</taxon>
        <taxon>Acetobacterales</taxon>
        <taxon>Acetobacteraceae</taxon>
        <taxon>Acetobacter</taxon>
    </lineage>
</organism>
<dbReference type="AlphaFoldDB" id="A0A1A0DCH2"/>
<reference evidence="5 6" key="1">
    <citation type="submission" date="2016-05" db="EMBL/GenBank/DDBJ databases">
        <title>Genome sequencing of Acetobacter pasteurianus strain SRCM100623.</title>
        <authorList>
            <person name="Song Y.R."/>
        </authorList>
    </citation>
    <scope>NUCLEOTIDE SEQUENCE [LARGE SCALE GENOMIC DNA]</scope>
    <source>
        <strain evidence="5 6">SRCM100623</strain>
    </source>
</reference>
<name>A0A1A0DCH2_ACEPA</name>
<dbReference type="PRINTS" id="PR00502">
    <property type="entry name" value="NUDIXFAMILY"/>
</dbReference>
<dbReference type="PATRIC" id="fig|438.15.peg.2002"/>
<comment type="caution">
    <text evidence="5">The sequence shown here is derived from an EMBL/GenBank/DDBJ whole genome shotgun (WGS) entry which is preliminary data.</text>
</comment>
<gene>
    <name evidence="5" type="primary">mth3</name>
    <name evidence="5" type="ORF">SRCM100623_01798</name>
</gene>
<accession>A0A1A0DCH2</accession>